<feature type="region of interest" description="Disordered" evidence="1">
    <location>
        <begin position="1"/>
        <end position="22"/>
    </location>
</feature>
<gene>
    <name evidence="2" type="ORF">CASFOL_020640</name>
</gene>
<evidence type="ECO:0000313" key="2">
    <source>
        <dbReference type="EMBL" id="KAL3636093.1"/>
    </source>
</evidence>
<keyword evidence="3" id="KW-1185">Reference proteome</keyword>
<accession>A0ABD3D260</accession>
<dbReference type="Proteomes" id="UP001632038">
    <property type="component" value="Unassembled WGS sequence"/>
</dbReference>
<comment type="caution">
    <text evidence="2">The sequence shown here is derived from an EMBL/GenBank/DDBJ whole genome shotgun (WGS) entry which is preliminary data.</text>
</comment>
<organism evidence="2 3">
    <name type="scientific">Castilleja foliolosa</name>
    <dbReference type="NCBI Taxonomy" id="1961234"/>
    <lineage>
        <taxon>Eukaryota</taxon>
        <taxon>Viridiplantae</taxon>
        <taxon>Streptophyta</taxon>
        <taxon>Embryophyta</taxon>
        <taxon>Tracheophyta</taxon>
        <taxon>Spermatophyta</taxon>
        <taxon>Magnoliopsida</taxon>
        <taxon>eudicotyledons</taxon>
        <taxon>Gunneridae</taxon>
        <taxon>Pentapetalae</taxon>
        <taxon>asterids</taxon>
        <taxon>lamiids</taxon>
        <taxon>Lamiales</taxon>
        <taxon>Orobanchaceae</taxon>
        <taxon>Pedicularideae</taxon>
        <taxon>Castillejinae</taxon>
        <taxon>Castilleja</taxon>
    </lineage>
</organism>
<dbReference type="AlphaFoldDB" id="A0ABD3D260"/>
<dbReference type="EMBL" id="JAVIJP010000027">
    <property type="protein sequence ID" value="KAL3636093.1"/>
    <property type="molecule type" value="Genomic_DNA"/>
</dbReference>
<reference evidence="3" key="1">
    <citation type="journal article" date="2024" name="IScience">
        <title>Strigolactones Initiate the Formation of Haustorium-like Structures in Castilleja.</title>
        <authorList>
            <person name="Buerger M."/>
            <person name="Peterson D."/>
            <person name="Chory J."/>
        </authorList>
    </citation>
    <scope>NUCLEOTIDE SEQUENCE [LARGE SCALE GENOMIC DNA]</scope>
</reference>
<sequence length="102" mass="11443">MELEKKRKREDNNGKRRKVLEDDGGGLNAAAVMDEEVEEFFAILKRIHVAVKYFKERDGGRRDLTAAMWSLSIEGVERYPECSGAGLDLNCEPDPDDSSPLG</sequence>
<name>A0ABD3D260_9LAMI</name>
<evidence type="ECO:0000313" key="3">
    <source>
        <dbReference type="Proteomes" id="UP001632038"/>
    </source>
</evidence>
<dbReference type="PANTHER" id="PTHR35735:SF8">
    <property type="entry name" value="PROTEIN NIM1-INTERACTING 2"/>
    <property type="match status" value="1"/>
</dbReference>
<proteinExistence type="predicted"/>
<dbReference type="InterPro" id="IPR034577">
    <property type="entry name" value="NIMIN-2"/>
</dbReference>
<protein>
    <submittedName>
        <fullName evidence="2">Uncharacterized protein</fullName>
    </submittedName>
</protein>
<evidence type="ECO:0000256" key="1">
    <source>
        <dbReference type="SAM" id="MobiDB-lite"/>
    </source>
</evidence>
<dbReference type="PANTHER" id="PTHR35735">
    <property type="entry name" value="PROTEIN NIM1-INTERACTING 2"/>
    <property type="match status" value="1"/>
</dbReference>